<accession>B4IDN8</accession>
<organism evidence="4">
    <name type="scientific">Drosophila sechellia</name>
    <name type="common">Fruit fly</name>
    <dbReference type="NCBI Taxonomy" id="7238"/>
    <lineage>
        <taxon>Eukaryota</taxon>
        <taxon>Metazoa</taxon>
        <taxon>Ecdysozoa</taxon>
        <taxon>Arthropoda</taxon>
        <taxon>Hexapoda</taxon>
        <taxon>Insecta</taxon>
        <taxon>Pterygota</taxon>
        <taxon>Neoptera</taxon>
        <taxon>Endopterygota</taxon>
        <taxon>Diptera</taxon>
        <taxon>Brachycera</taxon>
        <taxon>Muscomorpha</taxon>
        <taxon>Ephydroidea</taxon>
        <taxon>Drosophilidae</taxon>
        <taxon>Drosophila</taxon>
        <taxon>Sophophora</taxon>
    </lineage>
</organism>
<dbReference type="Proteomes" id="UP000001292">
    <property type="component" value="Unassembled WGS sequence"/>
</dbReference>
<gene>
    <name evidence="3" type="primary">Dsec\GM11416</name>
    <name evidence="3" type="ORF">Dsec_GM11416</name>
</gene>
<keyword evidence="4" id="KW-1185">Reference proteome</keyword>
<name>B4IDN8_DROSE</name>
<feature type="region of interest" description="Disordered" evidence="1">
    <location>
        <begin position="75"/>
        <end position="96"/>
    </location>
</feature>
<evidence type="ECO:0000313" key="3">
    <source>
        <dbReference type="EMBL" id="EDW45696.1"/>
    </source>
</evidence>
<dbReference type="HOGENOM" id="CLU_2361961_0_0_1"/>
<keyword evidence="2" id="KW-0472">Membrane</keyword>
<evidence type="ECO:0000256" key="2">
    <source>
        <dbReference type="SAM" id="Phobius"/>
    </source>
</evidence>
<reference evidence="3 4" key="1">
    <citation type="journal article" date="2007" name="Nature">
        <title>Evolution of genes and genomes on the Drosophila phylogeny.</title>
        <authorList>
            <consortium name="Drosophila 12 Genomes Consortium"/>
            <person name="Clark A.G."/>
            <person name="Eisen M.B."/>
            <person name="Smith D.R."/>
            <person name="Bergman C.M."/>
            <person name="Oliver B."/>
            <person name="Markow T.A."/>
            <person name="Kaufman T.C."/>
            <person name="Kellis M."/>
            <person name="Gelbart W."/>
            <person name="Iyer V.N."/>
            <person name="Pollard D.A."/>
            <person name="Sackton T.B."/>
            <person name="Larracuente A.M."/>
            <person name="Singh N.D."/>
            <person name="Abad J.P."/>
            <person name="Abt D.N."/>
            <person name="Adryan B."/>
            <person name="Aguade M."/>
            <person name="Akashi H."/>
            <person name="Anderson W.W."/>
            <person name="Aquadro C.F."/>
            <person name="Ardell D.H."/>
            <person name="Arguello R."/>
            <person name="Artieri C.G."/>
            <person name="Barbash D.A."/>
            <person name="Barker D."/>
            <person name="Barsanti P."/>
            <person name="Batterham P."/>
            <person name="Batzoglou S."/>
            <person name="Begun D."/>
            <person name="Bhutkar A."/>
            <person name="Blanco E."/>
            <person name="Bosak S.A."/>
            <person name="Bradley R.K."/>
            <person name="Brand A.D."/>
            <person name="Brent M.R."/>
            <person name="Brooks A.N."/>
            <person name="Brown R.H."/>
            <person name="Butlin R.K."/>
            <person name="Caggese C."/>
            <person name="Calvi B.R."/>
            <person name="Bernardo de Carvalho A."/>
            <person name="Caspi A."/>
            <person name="Castrezana S."/>
            <person name="Celniker S.E."/>
            <person name="Chang J.L."/>
            <person name="Chapple C."/>
            <person name="Chatterji S."/>
            <person name="Chinwalla A."/>
            <person name="Civetta A."/>
            <person name="Clifton S.W."/>
            <person name="Comeron J.M."/>
            <person name="Costello J.C."/>
            <person name="Coyne J.A."/>
            <person name="Daub J."/>
            <person name="David R.G."/>
            <person name="Delcher A.L."/>
            <person name="Delehaunty K."/>
            <person name="Do C.B."/>
            <person name="Ebling H."/>
            <person name="Edwards K."/>
            <person name="Eickbush T."/>
            <person name="Evans J.D."/>
            <person name="Filipski A."/>
            <person name="Findeiss S."/>
            <person name="Freyhult E."/>
            <person name="Fulton L."/>
            <person name="Fulton R."/>
            <person name="Garcia A.C."/>
            <person name="Gardiner A."/>
            <person name="Garfield D.A."/>
            <person name="Garvin B.E."/>
            <person name="Gibson G."/>
            <person name="Gilbert D."/>
            <person name="Gnerre S."/>
            <person name="Godfrey J."/>
            <person name="Good R."/>
            <person name="Gotea V."/>
            <person name="Gravely B."/>
            <person name="Greenberg A.J."/>
            <person name="Griffiths-Jones S."/>
            <person name="Gross S."/>
            <person name="Guigo R."/>
            <person name="Gustafson E.A."/>
            <person name="Haerty W."/>
            <person name="Hahn M.W."/>
            <person name="Halligan D.L."/>
            <person name="Halpern A.L."/>
            <person name="Halter G.M."/>
            <person name="Han M.V."/>
            <person name="Heger A."/>
            <person name="Hillier L."/>
            <person name="Hinrichs A.S."/>
            <person name="Holmes I."/>
            <person name="Hoskins R.A."/>
            <person name="Hubisz M.J."/>
            <person name="Hultmark D."/>
            <person name="Huntley M.A."/>
            <person name="Jaffe D.B."/>
            <person name="Jagadeeshan S."/>
            <person name="Jeck W.R."/>
            <person name="Johnson J."/>
            <person name="Jones C.D."/>
            <person name="Jordan W.C."/>
            <person name="Karpen G.H."/>
            <person name="Kataoka E."/>
            <person name="Keightley P.D."/>
            <person name="Kheradpour P."/>
            <person name="Kirkness E.F."/>
            <person name="Koerich L.B."/>
            <person name="Kristiansen K."/>
            <person name="Kudrna D."/>
            <person name="Kulathinal R.J."/>
            <person name="Kumar S."/>
            <person name="Kwok R."/>
            <person name="Lander E."/>
            <person name="Langley C.H."/>
            <person name="Lapoint R."/>
            <person name="Lazzaro B.P."/>
            <person name="Lee S.J."/>
            <person name="Levesque L."/>
            <person name="Li R."/>
            <person name="Lin C.F."/>
            <person name="Lin M.F."/>
            <person name="Lindblad-Toh K."/>
            <person name="Llopart A."/>
            <person name="Long M."/>
            <person name="Low L."/>
            <person name="Lozovsky E."/>
            <person name="Lu J."/>
            <person name="Luo M."/>
            <person name="Machado C.A."/>
            <person name="Makalowski W."/>
            <person name="Marzo M."/>
            <person name="Matsuda M."/>
            <person name="Matzkin L."/>
            <person name="McAllister B."/>
            <person name="McBride C.S."/>
            <person name="McKernan B."/>
            <person name="McKernan K."/>
            <person name="Mendez-Lago M."/>
            <person name="Minx P."/>
            <person name="Mollenhauer M.U."/>
            <person name="Montooth K."/>
            <person name="Mount S.M."/>
            <person name="Mu X."/>
            <person name="Myers E."/>
            <person name="Negre B."/>
            <person name="Newfeld S."/>
            <person name="Nielsen R."/>
            <person name="Noor M.A."/>
            <person name="O'Grady P."/>
            <person name="Pachter L."/>
            <person name="Papaceit M."/>
            <person name="Parisi M.J."/>
            <person name="Parisi M."/>
            <person name="Parts L."/>
            <person name="Pedersen J.S."/>
            <person name="Pesole G."/>
            <person name="Phillippy A.M."/>
            <person name="Ponting C.P."/>
            <person name="Pop M."/>
            <person name="Porcelli D."/>
            <person name="Powell J.R."/>
            <person name="Prohaska S."/>
            <person name="Pruitt K."/>
            <person name="Puig M."/>
            <person name="Quesneville H."/>
            <person name="Ram K.R."/>
            <person name="Rand D."/>
            <person name="Rasmussen M.D."/>
            <person name="Reed L.K."/>
            <person name="Reenan R."/>
            <person name="Reily A."/>
            <person name="Remington K.A."/>
            <person name="Rieger T.T."/>
            <person name="Ritchie M.G."/>
            <person name="Robin C."/>
            <person name="Rogers Y.H."/>
            <person name="Rohde C."/>
            <person name="Rozas J."/>
            <person name="Rubenfield M.J."/>
            <person name="Ruiz A."/>
            <person name="Russo S."/>
            <person name="Salzberg S.L."/>
            <person name="Sanchez-Gracia A."/>
            <person name="Saranga D.J."/>
            <person name="Sato H."/>
            <person name="Schaeffer S.W."/>
            <person name="Schatz M.C."/>
            <person name="Schlenke T."/>
            <person name="Schwartz R."/>
            <person name="Segarra C."/>
            <person name="Singh R.S."/>
            <person name="Sirot L."/>
            <person name="Sirota M."/>
            <person name="Sisneros N.B."/>
            <person name="Smith C.D."/>
            <person name="Smith T.F."/>
            <person name="Spieth J."/>
            <person name="Stage D.E."/>
            <person name="Stark A."/>
            <person name="Stephan W."/>
            <person name="Strausberg R.L."/>
            <person name="Strempel S."/>
            <person name="Sturgill D."/>
            <person name="Sutton G."/>
            <person name="Sutton G.G."/>
            <person name="Tao W."/>
            <person name="Teichmann S."/>
            <person name="Tobari Y.N."/>
            <person name="Tomimura Y."/>
            <person name="Tsolas J.M."/>
            <person name="Valente V.L."/>
            <person name="Venter E."/>
            <person name="Venter J.C."/>
            <person name="Vicario S."/>
            <person name="Vieira F.G."/>
            <person name="Vilella A.J."/>
            <person name="Villasante A."/>
            <person name="Walenz B."/>
            <person name="Wang J."/>
            <person name="Wasserman M."/>
            <person name="Watts T."/>
            <person name="Wilson D."/>
            <person name="Wilson R.K."/>
            <person name="Wing R.A."/>
            <person name="Wolfner M.F."/>
            <person name="Wong A."/>
            <person name="Wong G.K."/>
            <person name="Wu C.I."/>
            <person name="Wu G."/>
            <person name="Yamamoto D."/>
            <person name="Yang H.P."/>
            <person name="Yang S.P."/>
            <person name="Yorke J.A."/>
            <person name="Yoshida K."/>
            <person name="Zdobnov E."/>
            <person name="Zhang P."/>
            <person name="Zhang Y."/>
            <person name="Zimin A.V."/>
            <person name="Baldwin J."/>
            <person name="Abdouelleil A."/>
            <person name="Abdulkadir J."/>
            <person name="Abebe A."/>
            <person name="Abera B."/>
            <person name="Abreu J."/>
            <person name="Acer S.C."/>
            <person name="Aftuck L."/>
            <person name="Alexander A."/>
            <person name="An P."/>
            <person name="Anderson E."/>
            <person name="Anderson S."/>
            <person name="Arachi H."/>
            <person name="Azer M."/>
            <person name="Bachantsang P."/>
            <person name="Barry A."/>
            <person name="Bayul T."/>
            <person name="Berlin A."/>
            <person name="Bessette D."/>
            <person name="Bloom T."/>
            <person name="Blye J."/>
            <person name="Boguslavskiy L."/>
            <person name="Bonnet C."/>
            <person name="Boukhgalter B."/>
            <person name="Bourzgui I."/>
            <person name="Brown A."/>
            <person name="Cahill P."/>
            <person name="Channer S."/>
            <person name="Cheshatsang Y."/>
            <person name="Chuda L."/>
            <person name="Citroen M."/>
            <person name="Collymore A."/>
            <person name="Cooke P."/>
            <person name="Costello M."/>
            <person name="D'Aco K."/>
            <person name="Daza R."/>
            <person name="De Haan G."/>
            <person name="DeGray S."/>
            <person name="DeMaso C."/>
            <person name="Dhargay N."/>
            <person name="Dooley K."/>
            <person name="Dooley E."/>
            <person name="Doricent M."/>
            <person name="Dorje P."/>
            <person name="Dorjee K."/>
            <person name="Dupes A."/>
            <person name="Elong R."/>
            <person name="Falk J."/>
            <person name="Farina A."/>
            <person name="Faro S."/>
            <person name="Ferguson D."/>
            <person name="Fisher S."/>
            <person name="Foley C.D."/>
            <person name="Franke A."/>
            <person name="Friedrich D."/>
            <person name="Gadbois L."/>
            <person name="Gearin G."/>
            <person name="Gearin C.R."/>
            <person name="Giannoukos G."/>
            <person name="Goode T."/>
            <person name="Graham J."/>
            <person name="Grandbois E."/>
            <person name="Grewal S."/>
            <person name="Gyaltsen K."/>
            <person name="Hafez N."/>
            <person name="Hagos B."/>
            <person name="Hall J."/>
            <person name="Henson C."/>
            <person name="Hollinger A."/>
            <person name="Honan T."/>
            <person name="Huard M.D."/>
            <person name="Hughes L."/>
            <person name="Hurhula B."/>
            <person name="Husby M.E."/>
            <person name="Kamat A."/>
            <person name="Kanga B."/>
            <person name="Kashin S."/>
            <person name="Khazanovich D."/>
            <person name="Kisner P."/>
            <person name="Lance K."/>
            <person name="Lara M."/>
            <person name="Lee W."/>
            <person name="Lennon N."/>
            <person name="Letendre F."/>
            <person name="LeVine R."/>
            <person name="Lipovsky A."/>
            <person name="Liu X."/>
            <person name="Liu J."/>
            <person name="Liu S."/>
            <person name="Lokyitsang T."/>
            <person name="Lokyitsang Y."/>
            <person name="Lubonja R."/>
            <person name="Lui A."/>
            <person name="MacDonald P."/>
            <person name="Magnisalis V."/>
            <person name="Maru K."/>
            <person name="Matthews C."/>
            <person name="McCusker W."/>
            <person name="McDonough S."/>
            <person name="Mehta T."/>
            <person name="Meldrim J."/>
            <person name="Meneus L."/>
            <person name="Mihai O."/>
            <person name="Mihalev A."/>
            <person name="Mihova T."/>
            <person name="Mittelman R."/>
            <person name="Mlenga V."/>
            <person name="Montmayeur A."/>
            <person name="Mulrain L."/>
            <person name="Navidi A."/>
            <person name="Naylor J."/>
            <person name="Negash T."/>
            <person name="Nguyen T."/>
            <person name="Nguyen N."/>
            <person name="Nicol R."/>
            <person name="Norbu C."/>
            <person name="Norbu N."/>
            <person name="Novod N."/>
            <person name="O'Neill B."/>
            <person name="Osman S."/>
            <person name="Markiewicz E."/>
            <person name="Oyono O.L."/>
            <person name="Patti C."/>
            <person name="Phunkhang P."/>
            <person name="Pierre F."/>
            <person name="Priest M."/>
            <person name="Raghuraman S."/>
            <person name="Rege F."/>
            <person name="Reyes R."/>
            <person name="Rise C."/>
            <person name="Rogov P."/>
            <person name="Ross K."/>
            <person name="Ryan E."/>
            <person name="Settipalli S."/>
            <person name="Shea T."/>
            <person name="Sherpa N."/>
            <person name="Shi L."/>
            <person name="Shih D."/>
            <person name="Sparrow T."/>
            <person name="Spaulding J."/>
            <person name="Stalker J."/>
            <person name="Stange-Thomann N."/>
            <person name="Stavropoulos S."/>
            <person name="Stone C."/>
            <person name="Strader C."/>
            <person name="Tesfaye S."/>
            <person name="Thomson T."/>
            <person name="Thoulutsang Y."/>
            <person name="Thoulutsang D."/>
            <person name="Topham K."/>
            <person name="Topping I."/>
            <person name="Tsamla T."/>
            <person name="Vassiliev H."/>
            <person name="Vo A."/>
            <person name="Wangchuk T."/>
            <person name="Wangdi T."/>
            <person name="Weiand M."/>
            <person name="Wilkinson J."/>
            <person name="Wilson A."/>
            <person name="Yadav S."/>
            <person name="Young G."/>
            <person name="Yu Q."/>
            <person name="Zembek L."/>
            <person name="Zhong D."/>
            <person name="Zimmer A."/>
            <person name="Zwirko Z."/>
            <person name="Jaffe D.B."/>
            <person name="Alvarez P."/>
            <person name="Brockman W."/>
            <person name="Butler J."/>
            <person name="Chin C."/>
            <person name="Gnerre S."/>
            <person name="Grabherr M."/>
            <person name="Kleber M."/>
            <person name="Mauceli E."/>
            <person name="MacCallum I."/>
        </authorList>
    </citation>
    <scope>NUCLEOTIDE SEQUENCE [LARGE SCALE GENOMIC DNA]</scope>
    <source>
        <strain evidence="4">Rob3c / Tucson 14021-0248.25</strain>
    </source>
</reference>
<feature type="compositionally biased region" description="Low complexity" evidence="1">
    <location>
        <begin position="85"/>
        <end position="96"/>
    </location>
</feature>
<proteinExistence type="predicted"/>
<dbReference type="AlphaFoldDB" id="B4IDN8"/>
<sequence length="96" mass="10601">MQEKREKRNRTQLDGGGALATACCSACDCLRLRLWLLLARLRLLRLLCCGFCGGFCCCCCVGSLRQMRVRAMATRDAEQDEQEAAPEVQADQSGPT</sequence>
<feature type="transmembrane region" description="Helical" evidence="2">
    <location>
        <begin position="43"/>
        <end position="64"/>
    </location>
</feature>
<protein>
    <submittedName>
        <fullName evidence="3">GM11416</fullName>
    </submittedName>
</protein>
<keyword evidence="2" id="KW-1133">Transmembrane helix</keyword>
<dbReference type="EMBL" id="CH480830">
    <property type="protein sequence ID" value="EDW45696.1"/>
    <property type="molecule type" value="Genomic_DNA"/>
</dbReference>
<evidence type="ECO:0000313" key="4">
    <source>
        <dbReference type="Proteomes" id="UP000001292"/>
    </source>
</evidence>
<evidence type="ECO:0000256" key="1">
    <source>
        <dbReference type="SAM" id="MobiDB-lite"/>
    </source>
</evidence>
<keyword evidence="2" id="KW-0812">Transmembrane</keyword>